<dbReference type="RefSeq" id="WP_133460550.1">
    <property type="nucleotide sequence ID" value="NZ_SNVX01000002.1"/>
</dbReference>
<dbReference type="GO" id="GO:0003677">
    <property type="term" value="F:DNA binding"/>
    <property type="evidence" value="ECO:0007669"/>
    <property type="project" value="UniProtKB-KW"/>
</dbReference>
<accession>A0A4R6ENK5</accession>
<sequence>MKSIQDIRIKNINDIIDRDFNGVQTRLAERLETQANLVNRWARGQKIVGDSVARKIEKAANKPTNWLDIDHSLSSSAIVQEDYEPSDIGLLAAQNLERWMRESRDLSSQGKLHKASGIAQATINRMLKNEASVSISTLETLASAFGRRGYELLIHPHDPATINYDRSRYASLPVSEKDKIESYINFVLTQADRNQE</sequence>
<dbReference type="Pfam" id="PF13443">
    <property type="entry name" value="HTH_26"/>
    <property type="match status" value="1"/>
</dbReference>
<dbReference type="SMART" id="SM00530">
    <property type="entry name" value="HTH_XRE"/>
    <property type="match status" value="2"/>
</dbReference>
<dbReference type="SUPFAM" id="SSF47413">
    <property type="entry name" value="lambda repressor-like DNA-binding domains"/>
    <property type="match status" value="1"/>
</dbReference>
<evidence type="ECO:0000313" key="3">
    <source>
        <dbReference type="Proteomes" id="UP000295530"/>
    </source>
</evidence>
<dbReference type="PROSITE" id="PS50943">
    <property type="entry name" value="HTH_CROC1"/>
    <property type="match status" value="1"/>
</dbReference>
<dbReference type="Gene3D" id="1.10.260.40">
    <property type="entry name" value="lambda repressor-like DNA-binding domains"/>
    <property type="match status" value="1"/>
</dbReference>
<dbReference type="InterPro" id="IPR010982">
    <property type="entry name" value="Lambda_DNA-bd_dom_sf"/>
</dbReference>
<dbReference type="Proteomes" id="UP000295530">
    <property type="component" value="Unassembled WGS sequence"/>
</dbReference>
<dbReference type="CDD" id="cd00093">
    <property type="entry name" value="HTH_XRE"/>
    <property type="match status" value="1"/>
</dbReference>
<evidence type="ECO:0000313" key="2">
    <source>
        <dbReference type="EMBL" id="TDN60791.1"/>
    </source>
</evidence>
<dbReference type="InterPro" id="IPR001387">
    <property type="entry name" value="Cro/C1-type_HTH"/>
</dbReference>
<comment type="caution">
    <text evidence="2">The sequence shown here is derived from an EMBL/GenBank/DDBJ whole genome shotgun (WGS) entry which is preliminary data.</text>
</comment>
<dbReference type="EMBL" id="SNVX01000002">
    <property type="protein sequence ID" value="TDN60791.1"/>
    <property type="molecule type" value="Genomic_DNA"/>
</dbReference>
<feature type="domain" description="HTH cro/C1-type" evidence="1">
    <location>
        <begin position="114"/>
        <end position="152"/>
    </location>
</feature>
<protein>
    <submittedName>
        <fullName evidence="2">Cro/C1-type helix-turn-helix DNA-binding protein</fullName>
    </submittedName>
</protein>
<evidence type="ECO:0000259" key="1">
    <source>
        <dbReference type="PROSITE" id="PS50943"/>
    </source>
</evidence>
<dbReference type="AlphaFoldDB" id="A0A4R6ENK5"/>
<proteinExistence type="predicted"/>
<keyword evidence="3" id="KW-1185">Reference proteome</keyword>
<gene>
    <name evidence="2" type="ORF">EC847_102377</name>
</gene>
<dbReference type="OrthoDB" id="6628610at2"/>
<reference evidence="2 3" key="1">
    <citation type="submission" date="2019-03" db="EMBL/GenBank/DDBJ databases">
        <title>Genomic analyses of the natural microbiome of Caenorhabditis elegans.</title>
        <authorList>
            <person name="Samuel B."/>
        </authorList>
    </citation>
    <scope>NUCLEOTIDE SEQUENCE [LARGE SCALE GENOMIC DNA]</scope>
    <source>
        <strain evidence="2 3">BIGb0156</strain>
    </source>
</reference>
<name>A0A4R6ENK5_SCAGO</name>
<organism evidence="2 3">
    <name type="scientific">Scandinavium goeteborgense</name>
    <dbReference type="NCBI Taxonomy" id="1851514"/>
    <lineage>
        <taxon>Bacteria</taxon>
        <taxon>Pseudomonadati</taxon>
        <taxon>Pseudomonadota</taxon>
        <taxon>Gammaproteobacteria</taxon>
        <taxon>Enterobacterales</taxon>
        <taxon>Enterobacteriaceae</taxon>
        <taxon>Scandinavium</taxon>
    </lineage>
</organism>
<keyword evidence="2" id="KW-0238">DNA-binding</keyword>